<dbReference type="EMBL" id="CM004387">
    <property type="protein sequence ID" value="KAG8663268.1"/>
    <property type="molecule type" value="Genomic_DNA"/>
</dbReference>
<proteinExistence type="predicted"/>
<protein>
    <submittedName>
        <fullName evidence="1">Uncharacterized protein</fullName>
    </submittedName>
</protein>
<dbReference type="Proteomes" id="UP000091857">
    <property type="component" value="Chromosome 1"/>
</dbReference>
<name>A0ACB7IEF0_MANES</name>
<accession>A0ACB7IEF0</accession>
<keyword evidence="2" id="KW-1185">Reference proteome</keyword>
<sequence length="127" mass="14039">MDKGQSTVISGGCVLFKVLFGAITTLGFVCLLLVAILQTEATKSTTTVQAAASLKHEADIGRERLLYDPDLDLNYMISKRKIPNGPDPIHNRELETTSWPSLVKGLKRLKSRSTKEETRICHLVCIL</sequence>
<gene>
    <name evidence="1" type="ORF">MANES_01G193600v8</name>
</gene>
<evidence type="ECO:0000313" key="1">
    <source>
        <dbReference type="EMBL" id="KAG8663268.1"/>
    </source>
</evidence>
<evidence type="ECO:0000313" key="2">
    <source>
        <dbReference type="Proteomes" id="UP000091857"/>
    </source>
</evidence>
<comment type="caution">
    <text evidence="1">The sequence shown here is derived from an EMBL/GenBank/DDBJ whole genome shotgun (WGS) entry which is preliminary data.</text>
</comment>
<organism evidence="1 2">
    <name type="scientific">Manihot esculenta</name>
    <name type="common">Cassava</name>
    <name type="synonym">Jatropha manihot</name>
    <dbReference type="NCBI Taxonomy" id="3983"/>
    <lineage>
        <taxon>Eukaryota</taxon>
        <taxon>Viridiplantae</taxon>
        <taxon>Streptophyta</taxon>
        <taxon>Embryophyta</taxon>
        <taxon>Tracheophyta</taxon>
        <taxon>Spermatophyta</taxon>
        <taxon>Magnoliopsida</taxon>
        <taxon>eudicotyledons</taxon>
        <taxon>Gunneridae</taxon>
        <taxon>Pentapetalae</taxon>
        <taxon>rosids</taxon>
        <taxon>fabids</taxon>
        <taxon>Malpighiales</taxon>
        <taxon>Euphorbiaceae</taxon>
        <taxon>Crotonoideae</taxon>
        <taxon>Manihoteae</taxon>
        <taxon>Manihot</taxon>
    </lineage>
</organism>
<reference evidence="2" key="1">
    <citation type="journal article" date="2016" name="Nat. Biotechnol.">
        <title>Sequencing wild and cultivated cassava and related species reveals extensive interspecific hybridization and genetic diversity.</title>
        <authorList>
            <person name="Bredeson J.V."/>
            <person name="Lyons J.B."/>
            <person name="Prochnik S.E."/>
            <person name="Wu G.A."/>
            <person name="Ha C.M."/>
            <person name="Edsinger-Gonzales E."/>
            <person name="Grimwood J."/>
            <person name="Schmutz J."/>
            <person name="Rabbi I.Y."/>
            <person name="Egesi C."/>
            <person name="Nauluvula P."/>
            <person name="Lebot V."/>
            <person name="Ndunguru J."/>
            <person name="Mkamilo G."/>
            <person name="Bart R.S."/>
            <person name="Setter T.L."/>
            <person name="Gleadow R.M."/>
            <person name="Kulakow P."/>
            <person name="Ferguson M.E."/>
            <person name="Rounsley S."/>
            <person name="Rokhsar D.S."/>
        </authorList>
    </citation>
    <scope>NUCLEOTIDE SEQUENCE [LARGE SCALE GENOMIC DNA]</scope>
    <source>
        <strain evidence="2">cv. AM560-2</strain>
    </source>
</reference>